<comment type="caution">
    <text evidence="5">The sequence shown here is derived from an EMBL/GenBank/DDBJ whole genome shotgun (WGS) entry which is preliminary data.</text>
</comment>
<keyword evidence="3" id="KW-0745">Spermidine biosynthesis</keyword>
<evidence type="ECO:0000256" key="4">
    <source>
        <dbReference type="ARBA" id="ARBA00023115"/>
    </source>
</evidence>
<protein>
    <submittedName>
        <fullName evidence="5">Uncharacterized protein</fullName>
    </submittedName>
</protein>
<sequence>MQNNTSTHNQDCFEGPEKLLEIWFSTMESIDVNNTSRNLRIIERHVWQDMLRVSVKCSVLSVISNDYMDAYLLRHVKLDASY</sequence>
<dbReference type="Proteomes" id="UP000027586">
    <property type="component" value="Unassembled WGS sequence"/>
</dbReference>
<dbReference type="InterPro" id="IPR016067">
    <property type="entry name" value="S-AdoMet_deCO2ase_core"/>
</dbReference>
<dbReference type="GO" id="GO:0005829">
    <property type="term" value="C:cytosol"/>
    <property type="evidence" value="ECO:0007669"/>
    <property type="project" value="TreeGrafter"/>
</dbReference>
<evidence type="ECO:0000256" key="1">
    <source>
        <dbReference type="ARBA" id="ARBA00004911"/>
    </source>
</evidence>
<dbReference type="GO" id="GO:0008295">
    <property type="term" value="P:spermidine biosynthetic process"/>
    <property type="evidence" value="ECO:0007669"/>
    <property type="project" value="UniProtKB-KW"/>
</dbReference>
<dbReference type="GO" id="GO:0004014">
    <property type="term" value="F:adenosylmethionine decarboxylase activity"/>
    <property type="evidence" value="ECO:0007669"/>
    <property type="project" value="InterPro"/>
</dbReference>
<dbReference type="EMBL" id="CBTN010000057">
    <property type="protein sequence ID" value="CDH58489.1"/>
    <property type="molecule type" value="Genomic_DNA"/>
</dbReference>
<dbReference type="PANTHER" id="PTHR11570:SF0">
    <property type="entry name" value="S-ADENOSYLMETHIONINE DECARBOXYLASE PROENZYME"/>
    <property type="match status" value="1"/>
</dbReference>
<dbReference type="VEuPathDB" id="FungiDB:LCOR_09348.1"/>
<dbReference type="STRING" id="1263082.A0A068S877"/>
<dbReference type="Pfam" id="PF01536">
    <property type="entry name" value="SAM_decarbox"/>
    <property type="match status" value="1"/>
</dbReference>
<dbReference type="GO" id="GO:0006597">
    <property type="term" value="P:spermine biosynthetic process"/>
    <property type="evidence" value="ECO:0007669"/>
    <property type="project" value="TreeGrafter"/>
</dbReference>
<comment type="similarity">
    <text evidence="2">Belongs to the eukaryotic AdoMetDC family.</text>
</comment>
<gene>
    <name evidence="5" type="ORF">LCOR_09348.1</name>
</gene>
<dbReference type="UniPathway" id="UPA00331">
    <property type="reaction ID" value="UER00451"/>
</dbReference>
<dbReference type="SUPFAM" id="SSF56276">
    <property type="entry name" value="S-adenosylmethionine decarboxylase"/>
    <property type="match status" value="1"/>
</dbReference>
<evidence type="ECO:0000256" key="2">
    <source>
        <dbReference type="ARBA" id="ARBA00008466"/>
    </source>
</evidence>
<dbReference type="PANTHER" id="PTHR11570">
    <property type="entry name" value="S-ADENOSYLMETHIONINE DECARBOXYLASE"/>
    <property type="match status" value="1"/>
</dbReference>
<organism evidence="5 6">
    <name type="scientific">Lichtheimia corymbifera JMRC:FSU:9682</name>
    <dbReference type="NCBI Taxonomy" id="1263082"/>
    <lineage>
        <taxon>Eukaryota</taxon>
        <taxon>Fungi</taxon>
        <taxon>Fungi incertae sedis</taxon>
        <taxon>Mucoromycota</taxon>
        <taxon>Mucoromycotina</taxon>
        <taxon>Mucoromycetes</taxon>
        <taxon>Mucorales</taxon>
        <taxon>Lichtheimiaceae</taxon>
        <taxon>Lichtheimia</taxon>
    </lineage>
</organism>
<reference evidence="5" key="1">
    <citation type="submission" date="2013-08" db="EMBL/GenBank/DDBJ databases">
        <title>Gene expansion shapes genome architecture in the human pathogen Lichtheimia corymbifera: an evolutionary genomics analysis in the ancient terrestrial Mucorales (Mucoromycotina).</title>
        <authorList>
            <person name="Schwartze V.U."/>
            <person name="Winter S."/>
            <person name="Shelest E."/>
            <person name="Marcet-Houben M."/>
            <person name="Horn F."/>
            <person name="Wehner S."/>
            <person name="Hoffmann K."/>
            <person name="Riege K."/>
            <person name="Sammeth M."/>
            <person name="Nowrousian M."/>
            <person name="Valiante V."/>
            <person name="Linde J."/>
            <person name="Jacobsen I.D."/>
            <person name="Marz M."/>
            <person name="Brakhage A.A."/>
            <person name="Gabaldon T."/>
            <person name="Bocker S."/>
            <person name="Voigt K."/>
        </authorList>
    </citation>
    <scope>NUCLEOTIDE SEQUENCE [LARGE SCALE GENOMIC DNA]</scope>
    <source>
        <strain evidence="5">FSU 9682</strain>
    </source>
</reference>
<proteinExistence type="inferred from homology"/>
<dbReference type="OrthoDB" id="1068353at2759"/>
<evidence type="ECO:0000256" key="3">
    <source>
        <dbReference type="ARBA" id="ARBA00023066"/>
    </source>
</evidence>
<dbReference type="InterPro" id="IPR048283">
    <property type="entry name" value="AdoMetDC-like"/>
</dbReference>
<evidence type="ECO:0000313" key="6">
    <source>
        <dbReference type="Proteomes" id="UP000027586"/>
    </source>
</evidence>
<keyword evidence="4" id="KW-0620">Polyamine biosynthesis</keyword>
<dbReference type="AlphaFoldDB" id="A0A068S877"/>
<dbReference type="Gene3D" id="3.30.360.50">
    <property type="entry name" value="S-adenosylmethionine decarboxylase"/>
    <property type="match status" value="1"/>
</dbReference>
<comment type="pathway">
    <text evidence="1">Amine and polyamine biosynthesis; S-adenosylmethioninamine biosynthesis; S-adenosylmethioninamine from S-adenosyl-L-methionine: step 1/1.</text>
</comment>
<accession>A0A068S877</accession>
<evidence type="ECO:0000313" key="5">
    <source>
        <dbReference type="EMBL" id="CDH58489.1"/>
    </source>
</evidence>
<name>A0A068S877_9FUNG</name>
<keyword evidence="6" id="KW-1185">Reference proteome</keyword>